<dbReference type="Gene3D" id="2.40.30.10">
    <property type="entry name" value="Translation factors"/>
    <property type="match status" value="1"/>
</dbReference>
<keyword evidence="2" id="KW-0472">Membrane</keyword>
<evidence type="ECO:0000313" key="4">
    <source>
        <dbReference type="EMBL" id="GMA32646.1"/>
    </source>
</evidence>
<dbReference type="PANTHER" id="PTHR43721">
    <property type="entry name" value="ELONGATION FACTOR TU-RELATED"/>
    <property type="match status" value="1"/>
</dbReference>
<reference evidence="4" key="2">
    <citation type="submission" date="2023-02" db="EMBL/GenBank/DDBJ databases">
        <authorList>
            <person name="Sun Q."/>
            <person name="Mori K."/>
        </authorList>
    </citation>
    <scope>NUCLEOTIDE SEQUENCE</scope>
    <source>
        <strain evidence="4">NBRC 112290</strain>
    </source>
</reference>
<evidence type="ECO:0000256" key="2">
    <source>
        <dbReference type="SAM" id="Phobius"/>
    </source>
</evidence>
<accession>A0AA37XGN2</accession>
<dbReference type="GO" id="GO:0003746">
    <property type="term" value="F:translation elongation factor activity"/>
    <property type="evidence" value="ECO:0007669"/>
    <property type="project" value="TreeGrafter"/>
</dbReference>
<keyword evidence="2" id="KW-1133">Transmembrane helix</keyword>
<reference evidence="4" key="1">
    <citation type="journal article" date="2014" name="Int. J. Syst. Evol. Microbiol.">
        <title>Complete genome sequence of Corynebacterium casei LMG S-19264T (=DSM 44701T), isolated from a smear-ripened cheese.</title>
        <authorList>
            <consortium name="US DOE Joint Genome Institute (JGI-PGF)"/>
            <person name="Walter F."/>
            <person name="Albersmeier A."/>
            <person name="Kalinowski J."/>
            <person name="Ruckert C."/>
        </authorList>
    </citation>
    <scope>NUCLEOTIDE SEQUENCE</scope>
    <source>
        <strain evidence="4">NBRC 112290</strain>
    </source>
</reference>
<protein>
    <recommendedName>
        <fullName evidence="3">Translation elongation factor EFTu-like domain-containing protein</fullName>
    </recommendedName>
</protein>
<proteinExistence type="predicted"/>
<dbReference type="EMBL" id="BSUM01000001">
    <property type="protein sequence ID" value="GMA32646.1"/>
    <property type="molecule type" value="Genomic_DNA"/>
</dbReference>
<feature type="transmembrane region" description="Helical" evidence="2">
    <location>
        <begin position="97"/>
        <end position="121"/>
    </location>
</feature>
<evidence type="ECO:0000256" key="1">
    <source>
        <dbReference type="SAM" id="MobiDB-lite"/>
    </source>
</evidence>
<dbReference type="AlphaFoldDB" id="A0AA37XGN2"/>
<feature type="transmembrane region" description="Helical" evidence="2">
    <location>
        <begin position="127"/>
        <end position="147"/>
    </location>
</feature>
<keyword evidence="5" id="KW-1185">Reference proteome</keyword>
<dbReference type="InterPro" id="IPR004161">
    <property type="entry name" value="EFTu-like_2"/>
</dbReference>
<name>A0AA37XGN2_9MICO</name>
<organism evidence="4 5">
    <name type="scientific">Litorihabitans aurantiacus</name>
    <dbReference type="NCBI Taxonomy" id="1930061"/>
    <lineage>
        <taxon>Bacteria</taxon>
        <taxon>Bacillati</taxon>
        <taxon>Actinomycetota</taxon>
        <taxon>Actinomycetes</taxon>
        <taxon>Micrococcales</taxon>
        <taxon>Beutenbergiaceae</taxon>
        <taxon>Litorihabitans</taxon>
    </lineage>
</organism>
<evidence type="ECO:0000313" key="5">
    <source>
        <dbReference type="Proteomes" id="UP001157161"/>
    </source>
</evidence>
<dbReference type="InterPro" id="IPR009000">
    <property type="entry name" value="Transl_B-barrel_sf"/>
</dbReference>
<feature type="domain" description="Translation elongation factor EFTu-like" evidence="3">
    <location>
        <begin position="212"/>
        <end position="277"/>
    </location>
</feature>
<dbReference type="Pfam" id="PF03144">
    <property type="entry name" value="GTP_EFTU_D2"/>
    <property type="match status" value="1"/>
</dbReference>
<feature type="region of interest" description="Disordered" evidence="1">
    <location>
        <begin position="154"/>
        <end position="174"/>
    </location>
</feature>
<dbReference type="Proteomes" id="UP001157161">
    <property type="component" value="Unassembled WGS sequence"/>
</dbReference>
<sequence>MQGRRRTVLETETRILVIDTDLGLGADASYRPAPGLRSGYGRDMSFTPGGDPRIPNQTPIPPILGGYGSADSVAGTSPAFSSDPADVKQRADDRNRVFVRTALINAPVIAVAVVVGIVLGLPTPETGVWVVVAAALVTGIHMTVVVMRMARPSTASRTGDAPPSPPPGSAFTSVRDAPVEDVTDAPVGEPAAEIIGTARLQVEDVFTITGRGLVVTGTVSSGTFAAGRDAEIHRDGVVVARTRITAIEAFRRRTETAHEGENVGLLLAGLTRRDVARDDVVVA</sequence>
<dbReference type="PANTHER" id="PTHR43721:SF22">
    <property type="entry name" value="ELONGATION FACTOR TU, MITOCHONDRIAL"/>
    <property type="match status" value="1"/>
</dbReference>
<evidence type="ECO:0000259" key="3">
    <source>
        <dbReference type="Pfam" id="PF03144"/>
    </source>
</evidence>
<comment type="caution">
    <text evidence="4">The sequence shown here is derived from an EMBL/GenBank/DDBJ whole genome shotgun (WGS) entry which is preliminary data.</text>
</comment>
<dbReference type="GO" id="GO:0005525">
    <property type="term" value="F:GTP binding"/>
    <property type="evidence" value="ECO:0007669"/>
    <property type="project" value="InterPro"/>
</dbReference>
<dbReference type="InterPro" id="IPR050055">
    <property type="entry name" value="EF-Tu_GTPase"/>
</dbReference>
<gene>
    <name evidence="4" type="ORF">GCM10025875_26380</name>
</gene>
<dbReference type="SUPFAM" id="SSF50447">
    <property type="entry name" value="Translation proteins"/>
    <property type="match status" value="1"/>
</dbReference>
<keyword evidence="2" id="KW-0812">Transmembrane</keyword>